<sequence>MQVRVIWLYVLLSWCMLSAYVEVCGSIVNILFGVSLGVANEYDDDEDASETKNEELGDLRAHNATYPLLGLFDDL</sequence>
<dbReference type="AlphaFoldDB" id="A0A9J5WY48"/>
<keyword evidence="1" id="KW-1133">Transmembrane helix</keyword>
<feature type="transmembrane region" description="Helical" evidence="1">
    <location>
        <begin position="6"/>
        <end position="32"/>
    </location>
</feature>
<evidence type="ECO:0000256" key="1">
    <source>
        <dbReference type="SAM" id="Phobius"/>
    </source>
</evidence>
<dbReference type="EMBL" id="JACXVP010000010">
    <property type="protein sequence ID" value="KAG5580715.1"/>
    <property type="molecule type" value="Genomic_DNA"/>
</dbReference>
<proteinExistence type="predicted"/>
<organism evidence="2 3">
    <name type="scientific">Solanum commersonii</name>
    <name type="common">Commerson's wild potato</name>
    <name type="synonym">Commerson's nightshade</name>
    <dbReference type="NCBI Taxonomy" id="4109"/>
    <lineage>
        <taxon>Eukaryota</taxon>
        <taxon>Viridiplantae</taxon>
        <taxon>Streptophyta</taxon>
        <taxon>Embryophyta</taxon>
        <taxon>Tracheophyta</taxon>
        <taxon>Spermatophyta</taxon>
        <taxon>Magnoliopsida</taxon>
        <taxon>eudicotyledons</taxon>
        <taxon>Gunneridae</taxon>
        <taxon>Pentapetalae</taxon>
        <taxon>asterids</taxon>
        <taxon>lamiids</taxon>
        <taxon>Solanales</taxon>
        <taxon>Solanaceae</taxon>
        <taxon>Solanoideae</taxon>
        <taxon>Solaneae</taxon>
        <taxon>Solanum</taxon>
    </lineage>
</organism>
<reference evidence="2 3" key="1">
    <citation type="submission" date="2020-09" db="EMBL/GenBank/DDBJ databases">
        <title>De no assembly of potato wild relative species, Solanum commersonii.</title>
        <authorList>
            <person name="Cho K."/>
        </authorList>
    </citation>
    <scope>NUCLEOTIDE SEQUENCE [LARGE SCALE GENOMIC DNA]</scope>
    <source>
        <strain evidence="2">LZ3.2</strain>
        <tissue evidence="2">Leaf</tissue>
    </source>
</reference>
<name>A0A9J5WY48_SOLCO</name>
<accession>A0A9J5WY48</accession>
<keyword evidence="1" id="KW-0472">Membrane</keyword>
<dbReference type="Proteomes" id="UP000824120">
    <property type="component" value="Chromosome 10"/>
</dbReference>
<protein>
    <submittedName>
        <fullName evidence="2">Uncharacterized protein</fullName>
    </submittedName>
</protein>
<keyword evidence="3" id="KW-1185">Reference proteome</keyword>
<gene>
    <name evidence="2" type="ORF">H5410_051342</name>
</gene>
<evidence type="ECO:0000313" key="2">
    <source>
        <dbReference type="EMBL" id="KAG5580715.1"/>
    </source>
</evidence>
<keyword evidence="1" id="KW-0812">Transmembrane</keyword>
<comment type="caution">
    <text evidence="2">The sequence shown here is derived from an EMBL/GenBank/DDBJ whole genome shotgun (WGS) entry which is preliminary data.</text>
</comment>
<evidence type="ECO:0000313" key="3">
    <source>
        <dbReference type="Proteomes" id="UP000824120"/>
    </source>
</evidence>